<evidence type="ECO:0000256" key="1">
    <source>
        <dbReference type="SAM" id="MobiDB-lite"/>
    </source>
</evidence>
<dbReference type="AlphaFoldDB" id="A0AAE0KV83"/>
<organism evidence="2 3">
    <name type="scientific">Cymbomonas tetramitiformis</name>
    <dbReference type="NCBI Taxonomy" id="36881"/>
    <lineage>
        <taxon>Eukaryota</taxon>
        <taxon>Viridiplantae</taxon>
        <taxon>Chlorophyta</taxon>
        <taxon>Pyramimonadophyceae</taxon>
        <taxon>Pyramimonadales</taxon>
        <taxon>Pyramimonadaceae</taxon>
        <taxon>Cymbomonas</taxon>
    </lineage>
</organism>
<keyword evidence="3" id="KW-1185">Reference proteome</keyword>
<feature type="region of interest" description="Disordered" evidence="1">
    <location>
        <begin position="54"/>
        <end position="75"/>
    </location>
</feature>
<accession>A0AAE0KV83</accession>
<protein>
    <submittedName>
        <fullName evidence="2">Uncharacterized protein</fullName>
    </submittedName>
</protein>
<evidence type="ECO:0000313" key="2">
    <source>
        <dbReference type="EMBL" id="KAK3261993.1"/>
    </source>
</evidence>
<reference evidence="2 3" key="1">
    <citation type="journal article" date="2015" name="Genome Biol. Evol.">
        <title>Comparative Genomics of a Bacterivorous Green Alga Reveals Evolutionary Causalities and Consequences of Phago-Mixotrophic Mode of Nutrition.</title>
        <authorList>
            <person name="Burns J.A."/>
            <person name="Paasch A."/>
            <person name="Narechania A."/>
            <person name="Kim E."/>
        </authorList>
    </citation>
    <scope>NUCLEOTIDE SEQUENCE [LARGE SCALE GENOMIC DNA]</scope>
    <source>
        <strain evidence="2 3">PLY_AMNH</strain>
    </source>
</reference>
<dbReference type="Proteomes" id="UP001190700">
    <property type="component" value="Unassembled WGS sequence"/>
</dbReference>
<evidence type="ECO:0000313" key="3">
    <source>
        <dbReference type="Proteomes" id="UP001190700"/>
    </source>
</evidence>
<dbReference type="EMBL" id="LGRX02016521">
    <property type="protein sequence ID" value="KAK3261993.1"/>
    <property type="molecule type" value="Genomic_DNA"/>
</dbReference>
<sequence length="101" mass="11249">MEKVDALKRAQLISLCHTQARTIAHYRSTLQISTQPVITLEPIVFEDIRQAVLGSDSEDESEYPPGYYDDSDNDYGEDGGHLAFPEFSPSQEQALCARGKS</sequence>
<proteinExistence type="predicted"/>
<gene>
    <name evidence="2" type="ORF">CYMTET_29132</name>
</gene>
<comment type="caution">
    <text evidence="2">The sequence shown here is derived from an EMBL/GenBank/DDBJ whole genome shotgun (WGS) entry which is preliminary data.</text>
</comment>
<name>A0AAE0KV83_9CHLO</name>